<dbReference type="CDD" id="cd00082">
    <property type="entry name" value="HisKA"/>
    <property type="match status" value="1"/>
</dbReference>
<evidence type="ECO:0000313" key="17">
    <source>
        <dbReference type="Proteomes" id="UP000315252"/>
    </source>
</evidence>
<comment type="catalytic activity">
    <reaction evidence="1">
        <text>ATP + protein L-histidine = ADP + protein N-phospho-L-histidine.</text>
        <dbReference type="EC" id="2.7.13.3"/>
    </reaction>
</comment>
<sequence length="499" mass="55827">MEIREEYRIALEVCPTPLMLASRDGNIVLCNRRFAELFGYQDGELHNQCVDVLVPQEIRDAHPELRQAFFEVPTNRNMGTGRDLYGVRKDGELIPVEIGLDPVTSDESTLVMVSILDIRERKMGEVKIRRAIDAASSAMVMIDEQGKIELVNEQANRMFGYENQELIGDKIERLVPERYHRKHAVYRTSYQNTRDRRSMGVGRDLFGLKKDGTEFPVEIGLTPLDGADGRLVMATVIDITERKENEKNIRRKNEDLERLNHELTEFAYSASHDLKAPLSSISGILELSETDLENGDLEEVQTNLSRARMLAQRLSGRIEDMLTLARADHLDDVMEDVSIPDLVSEAAQAVQGQFSLTPGLTTAFAHGDPVRSVPARLSAILENLLANAYKYRDPEKTEHRIHIETWDEDGAIKLAVEDNGIGIPEDHLGKIFKLFKRVANSNEPGSGLGLALVEKNLSHLGGGIEVVSSREGSCFTISLPQDHKTPVSEQPAQKLEVAK</sequence>
<evidence type="ECO:0000259" key="13">
    <source>
        <dbReference type="PROSITE" id="PS50109"/>
    </source>
</evidence>
<dbReference type="EMBL" id="VHSH01000004">
    <property type="protein sequence ID" value="TQV79719.1"/>
    <property type="molecule type" value="Genomic_DNA"/>
</dbReference>
<dbReference type="GO" id="GO:0007234">
    <property type="term" value="P:osmosensory signaling via phosphorelay pathway"/>
    <property type="evidence" value="ECO:0007669"/>
    <property type="project" value="TreeGrafter"/>
</dbReference>
<dbReference type="SMART" id="SM00387">
    <property type="entry name" value="HATPase_c"/>
    <property type="match status" value="1"/>
</dbReference>
<protein>
    <recommendedName>
        <fullName evidence="3">histidine kinase</fullName>
        <ecNumber evidence="3">2.7.13.3</ecNumber>
    </recommendedName>
</protein>
<feature type="domain" description="Histidine kinase" evidence="13">
    <location>
        <begin position="269"/>
        <end position="483"/>
    </location>
</feature>
<dbReference type="GO" id="GO:0006355">
    <property type="term" value="P:regulation of DNA-templated transcription"/>
    <property type="evidence" value="ECO:0007669"/>
    <property type="project" value="InterPro"/>
</dbReference>
<dbReference type="InterPro" id="IPR013767">
    <property type="entry name" value="PAS_fold"/>
</dbReference>
<dbReference type="GO" id="GO:0016020">
    <property type="term" value="C:membrane"/>
    <property type="evidence" value="ECO:0007669"/>
    <property type="project" value="UniProtKB-SubCell"/>
</dbReference>
<dbReference type="InterPro" id="IPR000700">
    <property type="entry name" value="PAS-assoc_C"/>
</dbReference>
<dbReference type="PRINTS" id="PR00344">
    <property type="entry name" value="BCTRLSENSOR"/>
</dbReference>
<keyword evidence="10" id="KW-1133">Transmembrane helix</keyword>
<keyword evidence="17" id="KW-1185">Reference proteome</keyword>
<dbReference type="PROSITE" id="PS50113">
    <property type="entry name" value="PAC"/>
    <property type="match status" value="1"/>
</dbReference>
<dbReference type="RefSeq" id="WP_142896899.1">
    <property type="nucleotide sequence ID" value="NZ_ML660055.1"/>
</dbReference>
<keyword evidence="8" id="KW-0418">Kinase</keyword>
<dbReference type="InterPro" id="IPR035965">
    <property type="entry name" value="PAS-like_dom_sf"/>
</dbReference>
<dbReference type="Pfam" id="PF02518">
    <property type="entry name" value="HATPase_c"/>
    <property type="match status" value="1"/>
</dbReference>
<dbReference type="Pfam" id="PF13426">
    <property type="entry name" value="PAS_9"/>
    <property type="match status" value="1"/>
</dbReference>
<dbReference type="InterPro" id="IPR036890">
    <property type="entry name" value="HATPase_C_sf"/>
</dbReference>
<evidence type="ECO:0000256" key="8">
    <source>
        <dbReference type="ARBA" id="ARBA00022777"/>
    </source>
</evidence>
<evidence type="ECO:0000256" key="6">
    <source>
        <dbReference type="ARBA" id="ARBA00022692"/>
    </source>
</evidence>
<dbReference type="InterPro" id="IPR005467">
    <property type="entry name" value="His_kinase_dom"/>
</dbReference>
<evidence type="ECO:0000256" key="5">
    <source>
        <dbReference type="ARBA" id="ARBA00022679"/>
    </source>
</evidence>
<evidence type="ECO:0000256" key="10">
    <source>
        <dbReference type="ARBA" id="ARBA00022989"/>
    </source>
</evidence>
<evidence type="ECO:0000256" key="1">
    <source>
        <dbReference type="ARBA" id="ARBA00000085"/>
    </source>
</evidence>
<keyword evidence="4" id="KW-0597">Phosphoprotein</keyword>
<keyword evidence="12" id="KW-0472">Membrane</keyword>
<feature type="domain" description="PAS" evidence="14">
    <location>
        <begin position="124"/>
        <end position="193"/>
    </location>
</feature>
<dbReference type="InterPro" id="IPR004358">
    <property type="entry name" value="Sig_transdc_His_kin-like_C"/>
</dbReference>
<dbReference type="AlphaFoldDB" id="A0A545TR70"/>
<keyword evidence="5" id="KW-0808">Transferase</keyword>
<dbReference type="Gene3D" id="3.30.565.10">
    <property type="entry name" value="Histidine kinase-like ATPase, C-terminal domain"/>
    <property type="match status" value="1"/>
</dbReference>
<dbReference type="SMART" id="SM00388">
    <property type="entry name" value="HisKA"/>
    <property type="match status" value="1"/>
</dbReference>
<dbReference type="InterPro" id="IPR003594">
    <property type="entry name" value="HATPase_dom"/>
</dbReference>
<dbReference type="InterPro" id="IPR003661">
    <property type="entry name" value="HisK_dim/P_dom"/>
</dbReference>
<dbReference type="SUPFAM" id="SSF47384">
    <property type="entry name" value="Homodimeric domain of signal transducing histidine kinase"/>
    <property type="match status" value="1"/>
</dbReference>
<evidence type="ECO:0000256" key="11">
    <source>
        <dbReference type="ARBA" id="ARBA00023012"/>
    </source>
</evidence>
<evidence type="ECO:0000256" key="2">
    <source>
        <dbReference type="ARBA" id="ARBA00004141"/>
    </source>
</evidence>
<organism evidence="16 17">
    <name type="scientific">Denitrobaculum tricleocarpae</name>
    <dbReference type="NCBI Taxonomy" id="2591009"/>
    <lineage>
        <taxon>Bacteria</taxon>
        <taxon>Pseudomonadati</taxon>
        <taxon>Pseudomonadota</taxon>
        <taxon>Alphaproteobacteria</taxon>
        <taxon>Rhodospirillales</taxon>
        <taxon>Rhodospirillaceae</taxon>
        <taxon>Denitrobaculum</taxon>
    </lineage>
</organism>
<proteinExistence type="predicted"/>
<dbReference type="GO" id="GO:0000156">
    <property type="term" value="F:phosphorelay response regulator activity"/>
    <property type="evidence" value="ECO:0007669"/>
    <property type="project" value="TreeGrafter"/>
</dbReference>
<keyword evidence="11" id="KW-0902">Two-component regulatory system</keyword>
<dbReference type="Gene3D" id="1.10.287.130">
    <property type="match status" value="1"/>
</dbReference>
<reference evidence="16 17" key="1">
    <citation type="submission" date="2019-06" db="EMBL/GenBank/DDBJ databases">
        <title>Whole genome sequence for Rhodospirillaceae sp. R148.</title>
        <authorList>
            <person name="Wang G."/>
        </authorList>
    </citation>
    <scope>NUCLEOTIDE SEQUENCE [LARGE SCALE GENOMIC DNA]</scope>
    <source>
        <strain evidence="16 17">R148</strain>
    </source>
</reference>
<evidence type="ECO:0000259" key="14">
    <source>
        <dbReference type="PROSITE" id="PS50112"/>
    </source>
</evidence>
<dbReference type="InterPro" id="IPR000014">
    <property type="entry name" value="PAS"/>
</dbReference>
<dbReference type="PROSITE" id="PS50109">
    <property type="entry name" value="HIS_KIN"/>
    <property type="match status" value="1"/>
</dbReference>
<comment type="subcellular location">
    <subcellularLocation>
        <location evidence="2">Membrane</location>
        <topology evidence="2">Multi-pass membrane protein</topology>
    </subcellularLocation>
</comment>
<evidence type="ECO:0000256" key="12">
    <source>
        <dbReference type="ARBA" id="ARBA00023136"/>
    </source>
</evidence>
<dbReference type="GO" id="GO:0005524">
    <property type="term" value="F:ATP binding"/>
    <property type="evidence" value="ECO:0007669"/>
    <property type="project" value="UniProtKB-KW"/>
</dbReference>
<dbReference type="PANTHER" id="PTHR42878:SF7">
    <property type="entry name" value="SENSOR HISTIDINE KINASE GLRK"/>
    <property type="match status" value="1"/>
</dbReference>
<dbReference type="CDD" id="cd00075">
    <property type="entry name" value="HATPase"/>
    <property type="match status" value="1"/>
</dbReference>
<dbReference type="GO" id="GO:0000155">
    <property type="term" value="F:phosphorelay sensor kinase activity"/>
    <property type="evidence" value="ECO:0007669"/>
    <property type="project" value="InterPro"/>
</dbReference>
<evidence type="ECO:0000313" key="16">
    <source>
        <dbReference type="EMBL" id="TQV79719.1"/>
    </source>
</evidence>
<dbReference type="InterPro" id="IPR050351">
    <property type="entry name" value="BphY/WalK/GraS-like"/>
</dbReference>
<evidence type="ECO:0000256" key="7">
    <source>
        <dbReference type="ARBA" id="ARBA00022741"/>
    </source>
</evidence>
<dbReference type="NCBIfam" id="TIGR00229">
    <property type="entry name" value="sensory_box"/>
    <property type="match status" value="2"/>
</dbReference>
<dbReference type="Gene3D" id="3.30.450.20">
    <property type="entry name" value="PAS domain"/>
    <property type="match status" value="2"/>
</dbReference>
<dbReference type="Pfam" id="PF00512">
    <property type="entry name" value="HisKA"/>
    <property type="match status" value="1"/>
</dbReference>
<feature type="domain" description="PAS" evidence="14">
    <location>
        <begin position="3"/>
        <end position="69"/>
    </location>
</feature>
<accession>A0A545TR70</accession>
<dbReference type="PANTHER" id="PTHR42878">
    <property type="entry name" value="TWO-COMPONENT HISTIDINE KINASE"/>
    <property type="match status" value="1"/>
</dbReference>
<dbReference type="SMART" id="SM00091">
    <property type="entry name" value="PAS"/>
    <property type="match status" value="2"/>
</dbReference>
<dbReference type="GO" id="GO:0030295">
    <property type="term" value="F:protein kinase activator activity"/>
    <property type="evidence" value="ECO:0007669"/>
    <property type="project" value="TreeGrafter"/>
</dbReference>
<dbReference type="SMART" id="SM00086">
    <property type="entry name" value="PAC"/>
    <property type="match status" value="2"/>
</dbReference>
<dbReference type="EC" id="2.7.13.3" evidence="3"/>
<evidence type="ECO:0000256" key="3">
    <source>
        <dbReference type="ARBA" id="ARBA00012438"/>
    </source>
</evidence>
<dbReference type="CDD" id="cd00130">
    <property type="entry name" value="PAS"/>
    <property type="match status" value="2"/>
</dbReference>
<dbReference type="InterPro" id="IPR036097">
    <property type="entry name" value="HisK_dim/P_sf"/>
</dbReference>
<name>A0A545TR70_9PROT</name>
<dbReference type="PROSITE" id="PS50112">
    <property type="entry name" value="PAS"/>
    <property type="match status" value="2"/>
</dbReference>
<dbReference type="InterPro" id="IPR001610">
    <property type="entry name" value="PAC"/>
</dbReference>
<dbReference type="SUPFAM" id="SSF55874">
    <property type="entry name" value="ATPase domain of HSP90 chaperone/DNA topoisomerase II/histidine kinase"/>
    <property type="match status" value="1"/>
</dbReference>
<evidence type="ECO:0000256" key="9">
    <source>
        <dbReference type="ARBA" id="ARBA00022840"/>
    </source>
</evidence>
<dbReference type="OrthoDB" id="7979512at2"/>
<evidence type="ECO:0000259" key="15">
    <source>
        <dbReference type="PROSITE" id="PS50113"/>
    </source>
</evidence>
<dbReference type="Pfam" id="PF00989">
    <property type="entry name" value="PAS"/>
    <property type="match status" value="1"/>
</dbReference>
<keyword evidence="6" id="KW-0812">Transmembrane</keyword>
<gene>
    <name evidence="16" type="ORF">FKG95_13510</name>
</gene>
<evidence type="ECO:0000256" key="4">
    <source>
        <dbReference type="ARBA" id="ARBA00022553"/>
    </source>
</evidence>
<dbReference type="SUPFAM" id="SSF55785">
    <property type="entry name" value="PYP-like sensor domain (PAS domain)"/>
    <property type="match status" value="2"/>
</dbReference>
<comment type="caution">
    <text evidence="16">The sequence shown here is derived from an EMBL/GenBank/DDBJ whole genome shotgun (WGS) entry which is preliminary data.</text>
</comment>
<keyword evidence="9" id="KW-0067">ATP-binding</keyword>
<dbReference type="Proteomes" id="UP000315252">
    <property type="component" value="Unassembled WGS sequence"/>
</dbReference>
<feature type="domain" description="PAC" evidence="15">
    <location>
        <begin position="201"/>
        <end position="251"/>
    </location>
</feature>
<keyword evidence="7" id="KW-0547">Nucleotide-binding</keyword>